<evidence type="ECO:0000313" key="3">
    <source>
        <dbReference type="EMBL" id="EOH95222.1"/>
    </source>
</evidence>
<evidence type="ECO:0000313" key="4">
    <source>
        <dbReference type="Proteomes" id="UP000013782"/>
    </source>
</evidence>
<dbReference type="Proteomes" id="UP000013782">
    <property type="component" value="Unassembled WGS sequence"/>
</dbReference>
<dbReference type="HOGENOM" id="CLU_631270_0_0_9"/>
<dbReference type="Pfam" id="PF14501">
    <property type="entry name" value="HATPase_c_5"/>
    <property type="match status" value="1"/>
</dbReference>
<dbReference type="InterPro" id="IPR036890">
    <property type="entry name" value="HATPase_C_sf"/>
</dbReference>
<feature type="transmembrane region" description="Helical" evidence="1">
    <location>
        <begin position="86"/>
        <end position="106"/>
    </location>
</feature>
<dbReference type="Gene3D" id="3.30.565.10">
    <property type="entry name" value="Histidine kinase-like ATPase, C-terminal domain"/>
    <property type="match status" value="1"/>
</dbReference>
<feature type="transmembrane region" description="Helical" evidence="1">
    <location>
        <begin position="27"/>
        <end position="50"/>
    </location>
</feature>
<keyword evidence="1" id="KW-0812">Transmembrane</keyword>
<dbReference type="PANTHER" id="PTHR40448:SF1">
    <property type="entry name" value="TWO-COMPONENT SENSOR HISTIDINE KINASE"/>
    <property type="match status" value="1"/>
</dbReference>
<dbReference type="GO" id="GO:0042802">
    <property type="term" value="F:identical protein binding"/>
    <property type="evidence" value="ECO:0007669"/>
    <property type="project" value="TreeGrafter"/>
</dbReference>
<keyword evidence="4" id="KW-1185">Reference proteome</keyword>
<dbReference type="InterPro" id="IPR032834">
    <property type="entry name" value="NatK-like_C"/>
</dbReference>
<comment type="caution">
    <text evidence="3">The sequence shown here is derived from an EMBL/GenBank/DDBJ whole genome shotgun (WGS) entry which is preliminary data.</text>
</comment>
<name>R2QFD6_9ENTE</name>
<keyword evidence="1" id="KW-0472">Membrane</keyword>
<sequence length="434" mass="50712">MYEMFIISTEMLLANLFLWDRCAKRKYSVIATVACYILFRLLMVVLGSLLKSGIGPLYTDGPLVMLTGFLYIIPIFFLYETRILKLINIFFFLWTYTFSLYCISYFTSQFFSADNQMLIFAALQTLLYALTFYYYYTHLIPKYSYMIDHISEKDEAGFTALSASWFLVLFAMYLVQTSPELLIIQVLVFFPFLAIVGISSWLIYNLVVTRNQMLQLELRYDHQLAQFQEQKRHIAEIRKVSHDINKYTTVIQYAIKEKNYDYLAEFCESAFETLRPQLNFQETGNETLDALLYHLSNQCLEKKIELTMKLDPSINGSIKIEPLDMTSILGNLFENAVEACELVEEDLRWITFEIQQENARLRLVIKNACVQLEKNNRQGLKRTLPKHIGTTIVERTVKKIGGMVKYQPKENQYEVIVLLAHKNLGEKNDQYTGM</sequence>
<feature type="domain" description="Sensor histidine kinase NatK-like C-terminal" evidence="2">
    <location>
        <begin position="321"/>
        <end position="418"/>
    </location>
</feature>
<dbReference type="eggNOG" id="COG3290">
    <property type="taxonomic scope" value="Bacteria"/>
</dbReference>
<feature type="transmembrane region" description="Helical" evidence="1">
    <location>
        <begin position="181"/>
        <end position="204"/>
    </location>
</feature>
<dbReference type="PATRIC" id="fig|1158607.3.peg.1167"/>
<evidence type="ECO:0000259" key="2">
    <source>
        <dbReference type="Pfam" id="PF14501"/>
    </source>
</evidence>
<reference evidence="3 4" key="1">
    <citation type="submission" date="2013-02" db="EMBL/GenBank/DDBJ databases">
        <title>The Genome Sequence of Enterococcus pallens BAA-351.</title>
        <authorList>
            <consortium name="The Broad Institute Genome Sequencing Platform"/>
            <consortium name="The Broad Institute Genome Sequencing Center for Infectious Disease"/>
            <person name="Earl A.M."/>
            <person name="Gilmore M.S."/>
            <person name="Lebreton F."/>
            <person name="Walker B."/>
            <person name="Young S.K."/>
            <person name="Zeng Q."/>
            <person name="Gargeya S."/>
            <person name="Fitzgerald M."/>
            <person name="Haas B."/>
            <person name="Abouelleil A."/>
            <person name="Alvarado L."/>
            <person name="Arachchi H.M."/>
            <person name="Berlin A.M."/>
            <person name="Chapman S.B."/>
            <person name="Dewar J."/>
            <person name="Goldberg J."/>
            <person name="Griggs A."/>
            <person name="Gujja S."/>
            <person name="Hansen M."/>
            <person name="Howarth C."/>
            <person name="Imamovic A."/>
            <person name="Larimer J."/>
            <person name="McCowan C."/>
            <person name="Murphy C."/>
            <person name="Neiman D."/>
            <person name="Pearson M."/>
            <person name="Priest M."/>
            <person name="Roberts A."/>
            <person name="Saif S."/>
            <person name="Shea T."/>
            <person name="Sisk P."/>
            <person name="Sykes S."/>
            <person name="Wortman J."/>
            <person name="Nusbaum C."/>
            <person name="Birren B."/>
        </authorList>
    </citation>
    <scope>NUCLEOTIDE SEQUENCE [LARGE SCALE GENOMIC DNA]</scope>
    <source>
        <strain evidence="3 4">ATCC BAA-351</strain>
    </source>
</reference>
<evidence type="ECO:0000256" key="1">
    <source>
        <dbReference type="SAM" id="Phobius"/>
    </source>
</evidence>
<organism evidence="3 4">
    <name type="scientific">Enterococcus pallens ATCC BAA-351</name>
    <dbReference type="NCBI Taxonomy" id="1158607"/>
    <lineage>
        <taxon>Bacteria</taxon>
        <taxon>Bacillati</taxon>
        <taxon>Bacillota</taxon>
        <taxon>Bacilli</taxon>
        <taxon>Lactobacillales</taxon>
        <taxon>Enterococcaceae</taxon>
        <taxon>Enterococcus</taxon>
    </lineage>
</organism>
<dbReference type="AlphaFoldDB" id="R2QFD6"/>
<feature type="transmembrane region" description="Helical" evidence="1">
    <location>
        <begin position="118"/>
        <end position="136"/>
    </location>
</feature>
<protein>
    <recommendedName>
        <fullName evidence="2">Sensor histidine kinase NatK-like C-terminal domain-containing protein</fullName>
    </recommendedName>
</protein>
<keyword evidence="1" id="KW-1133">Transmembrane helix</keyword>
<gene>
    <name evidence="3" type="ORF">UAU_01184</name>
</gene>
<proteinExistence type="predicted"/>
<dbReference type="PANTHER" id="PTHR40448">
    <property type="entry name" value="TWO-COMPONENT SENSOR HISTIDINE KINASE"/>
    <property type="match status" value="1"/>
</dbReference>
<feature type="transmembrane region" description="Helical" evidence="1">
    <location>
        <begin position="156"/>
        <end position="175"/>
    </location>
</feature>
<dbReference type="STRING" id="160454.RV10_GL002269"/>
<dbReference type="SUPFAM" id="SSF55874">
    <property type="entry name" value="ATPase domain of HSP90 chaperone/DNA topoisomerase II/histidine kinase"/>
    <property type="match status" value="1"/>
</dbReference>
<accession>R2QFD6</accession>
<feature type="transmembrane region" description="Helical" evidence="1">
    <location>
        <begin position="62"/>
        <end position="79"/>
    </location>
</feature>
<dbReference type="EMBL" id="AJAQ01000011">
    <property type="protein sequence ID" value="EOH95222.1"/>
    <property type="molecule type" value="Genomic_DNA"/>
</dbReference>